<dbReference type="InterPro" id="IPR035994">
    <property type="entry name" value="Nucleoside_phosphorylase_sf"/>
</dbReference>
<dbReference type="InterPro" id="IPR000845">
    <property type="entry name" value="Nucleoside_phosphorylase_d"/>
</dbReference>
<gene>
    <name evidence="3" type="ORF">B9R14_05975</name>
    <name evidence="2" type="ORF">HVS_12920</name>
</gene>
<dbReference type="Proteomes" id="UP000233534">
    <property type="component" value="Chromosome"/>
</dbReference>
<reference evidence="2 4" key="1">
    <citation type="submission" date="2017-12" db="EMBL/GenBank/DDBJ databases">
        <title>Complete genome sequence of Herbivorax saccincola GGR1, a novel Cellulosome-producing hydrolytic bacterium in a thermophilic biogas plant, established by Illumina and Nanopore MinION sequencing.</title>
        <authorList>
            <person name="Pechtl A."/>
            <person name="Ruckert C."/>
            <person name="Koeck D.E."/>
            <person name="Maus I."/>
            <person name="Winkler A."/>
            <person name="Kalinowski J."/>
            <person name="Puhler A."/>
            <person name="Schwarz W.W."/>
            <person name="Zverlov V.V."/>
            <person name="Schluter A."/>
            <person name="Liebl W."/>
        </authorList>
    </citation>
    <scope>NUCLEOTIDE SEQUENCE [LARGE SCALE GENOMIC DNA]</scope>
    <source>
        <strain evidence="2">GGR1</strain>
        <strain evidence="4">SR1</strain>
    </source>
</reference>
<dbReference type="KEGG" id="hsc:HVS_12920"/>
<dbReference type="InterPro" id="IPR049539">
    <property type="entry name" value="SPL"/>
</dbReference>
<evidence type="ECO:0000313" key="2">
    <source>
        <dbReference type="EMBL" id="AUG58457.1"/>
    </source>
</evidence>
<dbReference type="GO" id="GO:0003913">
    <property type="term" value="F:DNA photolyase activity"/>
    <property type="evidence" value="ECO:0007669"/>
    <property type="project" value="TreeGrafter"/>
</dbReference>
<dbReference type="RefSeq" id="WP_101302956.1">
    <property type="nucleotide sequence ID" value="NZ_CP025197.1"/>
</dbReference>
<dbReference type="GO" id="GO:0042601">
    <property type="term" value="C:endospore-forming forespore"/>
    <property type="evidence" value="ECO:0007669"/>
    <property type="project" value="TreeGrafter"/>
</dbReference>
<dbReference type="OrthoDB" id="21362at2"/>
<dbReference type="PANTHER" id="PTHR37822">
    <property type="entry name" value="SPORE PHOTOPRODUCT LYASE-RELATED"/>
    <property type="match status" value="1"/>
</dbReference>
<dbReference type="Gene3D" id="3.40.50.1580">
    <property type="entry name" value="Nucleoside phosphorylase domain"/>
    <property type="match status" value="1"/>
</dbReference>
<evidence type="ECO:0000313" key="3">
    <source>
        <dbReference type="EMBL" id="PQQ66341.1"/>
    </source>
</evidence>
<evidence type="ECO:0000259" key="1">
    <source>
        <dbReference type="Pfam" id="PF01048"/>
    </source>
</evidence>
<organism evidence="2 4">
    <name type="scientific">Acetivibrio saccincola</name>
    <dbReference type="NCBI Taxonomy" id="1677857"/>
    <lineage>
        <taxon>Bacteria</taxon>
        <taxon>Bacillati</taxon>
        <taxon>Bacillota</taxon>
        <taxon>Clostridia</taxon>
        <taxon>Eubacteriales</taxon>
        <taxon>Oscillospiraceae</taxon>
        <taxon>Acetivibrio</taxon>
    </lineage>
</organism>
<dbReference type="GO" id="GO:0009116">
    <property type="term" value="P:nucleoside metabolic process"/>
    <property type="evidence" value="ECO:0007669"/>
    <property type="project" value="InterPro"/>
</dbReference>
<proteinExistence type="predicted"/>
<evidence type="ECO:0000313" key="4">
    <source>
        <dbReference type="Proteomes" id="UP000233534"/>
    </source>
</evidence>
<name>A0A2K9E402_9FIRM</name>
<accession>A0A2K9E402</accession>
<dbReference type="Pfam" id="PF01048">
    <property type="entry name" value="PNP_UDP_1"/>
    <property type="match status" value="1"/>
</dbReference>
<reference evidence="3 5" key="2">
    <citation type="journal article" date="2018" name="Syst. Appl. Microbiol.">
        <title>Characterization and high-quality draft genome sequence of Herbivorax saccincola A7, an anaerobic, alkaliphilic, thermophilic, cellulolytic, and xylanolytic bacterium.</title>
        <authorList>
            <person name="Aikawa S."/>
            <person name="Baramee S."/>
            <person name="Sermsathanaswadi J."/>
            <person name="Thianheng P."/>
            <person name="Tachaapaikoon C."/>
            <person name="Shikata A."/>
            <person name="Waeonukul R."/>
            <person name="Pason P."/>
            <person name="Ratanakhanokchai K."/>
            <person name="Kosugi A."/>
        </authorList>
    </citation>
    <scope>NUCLEOTIDE SEQUENCE [LARGE SCALE GENOMIC DNA]</scope>
    <source>
        <strain evidence="3 5">A7</strain>
    </source>
</reference>
<dbReference type="PANTHER" id="PTHR37822:SF2">
    <property type="entry name" value="SPORE PHOTOPRODUCT LYASE"/>
    <property type="match status" value="1"/>
</dbReference>
<dbReference type="GO" id="GO:1904047">
    <property type="term" value="F:S-adenosyl-L-methionine binding"/>
    <property type="evidence" value="ECO:0007669"/>
    <property type="project" value="TreeGrafter"/>
</dbReference>
<keyword evidence="4" id="KW-1185">Reference proteome</keyword>
<dbReference type="EMBL" id="CP025197">
    <property type="protein sequence ID" value="AUG58457.1"/>
    <property type="molecule type" value="Genomic_DNA"/>
</dbReference>
<dbReference type="SUPFAM" id="SSF53167">
    <property type="entry name" value="Purine and uridine phosphorylases"/>
    <property type="match status" value="1"/>
</dbReference>
<dbReference type="GO" id="GO:0051539">
    <property type="term" value="F:4 iron, 4 sulfur cluster binding"/>
    <property type="evidence" value="ECO:0007669"/>
    <property type="project" value="TreeGrafter"/>
</dbReference>
<protein>
    <submittedName>
        <fullName evidence="2">5'-methylthioadenosine/S-adenosylhomocysteine nucleosidase</fullName>
    </submittedName>
    <submittedName>
        <fullName evidence="3">Nucleoside phosphorylase</fullName>
    </submittedName>
</protein>
<feature type="domain" description="Nucleoside phosphorylase" evidence="1">
    <location>
        <begin position="4"/>
        <end position="103"/>
    </location>
</feature>
<evidence type="ECO:0000313" key="5">
    <source>
        <dbReference type="Proteomes" id="UP000239720"/>
    </source>
</evidence>
<dbReference type="EMBL" id="NEMB01000003">
    <property type="protein sequence ID" value="PQQ66341.1"/>
    <property type="molecule type" value="Genomic_DNA"/>
</dbReference>
<dbReference type="AlphaFoldDB" id="A0A2K9E402"/>
<dbReference type="Proteomes" id="UP000239720">
    <property type="component" value="Unassembled WGS sequence"/>
</dbReference>
<sequence length="276" mass="31685">MVFIVTALKIEAEPLIEHFNLKKDMDIHLFPVYRNPDITLIISGVGKVKSAMAVTYLLSTHQTTLQDVLLNIGFCGTNSRKYSVGTMVAVNKVTDMDTNIDYYPDVFIKENIPFAGLCCYSRPVAQDMVQEEKEVFCDMESAGIMEASKKFYYAHQVILLKIISDYLNPEKLDKFQLKNFIKKSMPLIEKIIQNAVYLNNSFKGMWLDENEISLIDTVSQNLRFSKTMEKMLFKNAVQAKVKGIDVCKTIYPFLETKVNSKLEGKRIFEKIQQQLK</sequence>